<keyword evidence="4" id="KW-0297">G-protein coupled receptor</keyword>
<dbReference type="AlphaFoldDB" id="A0A1W0X0B4"/>
<name>A0A1W0X0B4_HYPEX</name>
<feature type="transmembrane region" description="Helical" evidence="8">
    <location>
        <begin position="274"/>
        <end position="295"/>
    </location>
</feature>
<dbReference type="Gene3D" id="1.20.1070.10">
    <property type="entry name" value="Rhodopsin 7-helix transmembrane proteins"/>
    <property type="match status" value="1"/>
</dbReference>
<comment type="caution">
    <text evidence="10">The sequence shown here is derived from an EMBL/GenBank/DDBJ whole genome shotgun (WGS) entry which is preliminary data.</text>
</comment>
<dbReference type="InterPro" id="IPR017452">
    <property type="entry name" value="GPCR_Rhodpsn_7TM"/>
</dbReference>
<dbReference type="PROSITE" id="PS50262">
    <property type="entry name" value="G_PROTEIN_RECEP_F1_2"/>
    <property type="match status" value="1"/>
</dbReference>
<keyword evidence="3 8" id="KW-1133">Transmembrane helix</keyword>
<evidence type="ECO:0000256" key="3">
    <source>
        <dbReference type="ARBA" id="ARBA00022989"/>
    </source>
</evidence>
<keyword evidence="6" id="KW-0675">Receptor</keyword>
<evidence type="ECO:0000256" key="6">
    <source>
        <dbReference type="ARBA" id="ARBA00023170"/>
    </source>
</evidence>
<gene>
    <name evidence="10" type="ORF">BV898_04991</name>
</gene>
<sequence length="341" mass="37955">MTDHFNRTIETLQKTFQNVSKLTNSTQLTATPTQLSSWLVVILLLCVVGSVSNVLVITVVLRIRELRTSCGVLIAHLSVTYLMQCAVIVPLTSVRIYNRFDGGPDFCRVVQFVNSAIVVTGYYNEALLAANRLFAICYPYGYRVFARRSLTLASLALCWILGGGTRMPFVFNSGGFYNSLPNGQCTLTTTTNQGTFWAIGCIYFCYGFVGFAAVAICAKSAIGKFHRRTIIPLPATQSSGGKSNGGMAIDERVPVSQSPAGRAYQRRMRQAQMLIMTFIWNCLCNFPITIVNSVAPQLFRLDPMFGLWMRLLLVLSFAFHPILVFMLSTDYRKALKRLCSF</sequence>
<feature type="transmembrane region" description="Helical" evidence="8">
    <location>
        <begin position="109"/>
        <end position="130"/>
    </location>
</feature>
<evidence type="ECO:0000313" key="10">
    <source>
        <dbReference type="EMBL" id="OQV20916.1"/>
    </source>
</evidence>
<feature type="transmembrane region" description="Helical" evidence="8">
    <location>
        <begin position="307"/>
        <end position="327"/>
    </location>
</feature>
<evidence type="ECO:0000256" key="2">
    <source>
        <dbReference type="ARBA" id="ARBA00022692"/>
    </source>
</evidence>
<keyword evidence="5 8" id="KW-0472">Membrane</keyword>
<keyword evidence="2 8" id="KW-0812">Transmembrane</keyword>
<organism evidence="10 11">
    <name type="scientific">Hypsibius exemplaris</name>
    <name type="common">Freshwater tardigrade</name>
    <dbReference type="NCBI Taxonomy" id="2072580"/>
    <lineage>
        <taxon>Eukaryota</taxon>
        <taxon>Metazoa</taxon>
        <taxon>Ecdysozoa</taxon>
        <taxon>Tardigrada</taxon>
        <taxon>Eutardigrada</taxon>
        <taxon>Parachela</taxon>
        <taxon>Hypsibioidea</taxon>
        <taxon>Hypsibiidae</taxon>
        <taxon>Hypsibius</taxon>
    </lineage>
</organism>
<dbReference type="EMBL" id="MTYJ01000026">
    <property type="protein sequence ID" value="OQV20916.1"/>
    <property type="molecule type" value="Genomic_DNA"/>
</dbReference>
<dbReference type="InterPro" id="IPR000276">
    <property type="entry name" value="GPCR_Rhodpsn"/>
</dbReference>
<evidence type="ECO:0000256" key="8">
    <source>
        <dbReference type="SAM" id="Phobius"/>
    </source>
</evidence>
<feature type="transmembrane region" description="Helical" evidence="8">
    <location>
        <begin position="150"/>
        <end position="171"/>
    </location>
</feature>
<evidence type="ECO:0000256" key="7">
    <source>
        <dbReference type="ARBA" id="ARBA00023224"/>
    </source>
</evidence>
<evidence type="ECO:0000256" key="5">
    <source>
        <dbReference type="ARBA" id="ARBA00023136"/>
    </source>
</evidence>
<dbReference type="GO" id="GO:0004930">
    <property type="term" value="F:G protein-coupled receptor activity"/>
    <property type="evidence" value="ECO:0007669"/>
    <property type="project" value="UniProtKB-KW"/>
</dbReference>
<reference evidence="11" key="1">
    <citation type="submission" date="2017-01" db="EMBL/GenBank/DDBJ databases">
        <title>Comparative genomics of anhydrobiosis in the tardigrade Hypsibius dujardini.</title>
        <authorList>
            <person name="Yoshida Y."/>
            <person name="Koutsovoulos G."/>
            <person name="Laetsch D."/>
            <person name="Stevens L."/>
            <person name="Kumar S."/>
            <person name="Horikawa D."/>
            <person name="Ishino K."/>
            <person name="Komine S."/>
            <person name="Tomita M."/>
            <person name="Blaxter M."/>
            <person name="Arakawa K."/>
        </authorList>
    </citation>
    <scope>NUCLEOTIDE SEQUENCE [LARGE SCALE GENOMIC DNA]</scope>
    <source>
        <strain evidence="11">Z151</strain>
    </source>
</reference>
<dbReference type="CDD" id="cd00637">
    <property type="entry name" value="7tm_classA_rhodopsin-like"/>
    <property type="match status" value="1"/>
</dbReference>
<feature type="transmembrane region" description="Helical" evidence="8">
    <location>
        <begin position="38"/>
        <end position="61"/>
    </location>
</feature>
<comment type="subcellular location">
    <subcellularLocation>
        <location evidence="1">Membrane</location>
        <topology evidence="1">Multi-pass membrane protein</topology>
    </subcellularLocation>
</comment>
<dbReference type="PANTHER" id="PTHR24243">
    <property type="entry name" value="G-PROTEIN COUPLED RECEPTOR"/>
    <property type="match status" value="1"/>
</dbReference>
<accession>A0A1W0X0B4</accession>
<dbReference type="GO" id="GO:0005886">
    <property type="term" value="C:plasma membrane"/>
    <property type="evidence" value="ECO:0007669"/>
    <property type="project" value="TreeGrafter"/>
</dbReference>
<dbReference type="PANTHER" id="PTHR24243:SF233">
    <property type="entry name" value="THYROTROPIN-RELEASING HORMONE RECEPTOR"/>
    <property type="match status" value="1"/>
</dbReference>
<evidence type="ECO:0000259" key="9">
    <source>
        <dbReference type="PROSITE" id="PS50262"/>
    </source>
</evidence>
<feature type="transmembrane region" description="Helical" evidence="8">
    <location>
        <begin position="196"/>
        <end position="218"/>
    </location>
</feature>
<keyword evidence="11" id="KW-1185">Reference proteome</keyword>
<dbReference type="SUPFAM" id="SSF81321">
    <property type="entry name" value="Family A G protein-coupled receptor-like"/>
    <property type="match status" value="1"/>
</dbReference>
<feature type="transmembrane region" description="Helical" evidence="8">
    <location>
        <begin position="73"/>
        <end position="97"/>
    </location>
</feature>
<evidence type="ECO:0000256" key="1">
    <source>
        <dbReference type="ARBA" id="ARBA00004141"/>
    </source>
</evidence>
<dbReference type="OrthoDB" id="5969463at2759"/>
<dbReference type="Pfam" id="PF00001">
    <property type="entry name" value="7tm_1"/>
    <property type="match status" value="1"/>
</dbReference>
<proteinExistence type="predicted"/>
<protein>
    <recommendedName>
        <fullName evidence="9">G-protein coupled receptors family 1 profile domain-containing protein</fullName>
    </recommendedName>
</protein>
<evidence type="ECO:0000313" key="11">
    <source>
        <dbReference type="Proteomes" id="UP000192578"/>
    </source>
</evidence>
<evidence type="ECO:0000256" key="4">
    <source>
        <dbReference type="ARBA" id="ARBA00023040"/>
    </source>
</evidence>
<keyword evidence="7" id="KW-0807">Transducer</keyword>
<feature type="domain" description="G-protein coupled receptors family 1 profile" evidence="9">
    <location>
        <begin position="52"/>
        <end position="324"/>
    </location>
</feature>
<dbReference type="Proteomes" id="UP000192578">
    <property type="component" value="Unassembled WGS sequence"/>
</dbReference>